<evidence type="ECO:0000313" key="2">
    <source>
        <dbReference type="Proteomes" id="UP000254088"/>
    </source>
</evidence>
<dbReference type="Proteomes" id="UP000254088">
    <property type="component" value="Unassembled WGS sequence"/>
</dbReference>
<protein>
    <submittedName>
        <fullName evidence="1">Uncharacterized protein</fullName>
    </submittedName>
</protein>
<dbReference type="EMBL" id="UGEX01000003">
    <property type="protein sequence ID" value="STM58793.1"/>
    <property type="molecule type" value="Genomic_DNA"/>
</dbReference>
<organism evidence="1 2">
    <name type="scientific">Escherichia coli</name>
    <dbReference type="NCBI Taxonomy" id="562"/>
    <lineage>
        <taxon>Bacteria</taxon>
        <taxon>Pseudomonadati</taxon>
        <taxon>Pseudomonadota</taxon>
        <taxon>Gammaproteobacteria</taxon>
        <taxon>Enterobacterales</taxon>
        <taxon>Enterobacteriaceae</taxon>
        <taxon>Escherichia</taxon>
    </lineage>
</organism>
<sequence>MAASVHFRHGHSRQHLGGDVLKNDFQRSQALAQRFHHAFYKARFTIKNVDICMCHFTMHQ</sequence>
<accession>A0A377E675</accession>
<evidence type="ECO:0000313" key="1">
    <source>
        <dbReference type="EMBL" id="STM58793.1"/>
    </source>
</evidence>
<dbReference type="AlphaFoldDB" id="A0A377E675"/>
<gene>
    <name evidence="1" type="ORF">NCTC10429_05415</name>
</gene>
<name>A0A377E675_ECOLX</name>
<reference evidence="1 2" key="1">
    <citation type="submission" date="2018-06" db="EMBL/GenBank/DDBJ databases">
        <authorList>
            <consortium name="Pathogen Informatics"/>
            <person name="Doyle S."/>
        </authorList>
    </citation>
    <scope>NUCLEOTIDE SEQUENCE [LARGE SCALE GENOMIC DNA]</scope>
    <source>
        <strain evidence="1 2">NCTC10429</strain>
    </source>
</reference>
<proteinExistence type="predicted"/>